<name>A0AAD4K065_9MUSC</name>
<feature type="region of interest" description="Disordered" evidence="7">
    <location>
        <begin position="1"/>
        <end position="29"/>
    </location>
</feature>
<reference evidence="8" key="1">
    <citation type="journal article" date="2021" name="Mol. Ecol. Resour.">
        <title>Phylogenomic analyses of the genus Drosophila reveals genomic signals of climate adaptation.</title>
        <authorList>
            <person name="Li F."/>
            <person name="Rane R.V."/>
            <person name="Luria V."/>
            <person name="Xiong Z."/>
            <person name="Chen J."/>
            <person name="Li Z."/>
            <person name="Catullo R.A."/>
            <person name="Griffin P.C."/>
            <person name="Schiffer M."/>
            <person name="Pearce S."/>
            <person name="Lee S.F."/>
            <person name="McElroy K."/>
            <person name="Stocker A."/>
            <person name="Shirriffs J."/>
            <person name="Cockerell F."/>
            <person name="Coppin C."/>
            <person name="Sgro C.M."/>
            <person name="Karger A."/>
            <person name="Cain J.W."/>
            <person name="Weber J.A."/>
            <person name="Santpere G."/>
            <person name="Kirschner M.W."/>
            <person name="Hoffmann A.A."/>
            <person name="Oakeshott J.G."/>
            <person name="Zhang G."/>
        </authorList>
    </citation>
    <scope>NUCLEOTIDE SEQUENCE</scope>
    <source>
        <strain evidence="8">BGI-SZ-2011g</strain>
    </source>
</reference>
<comment type="caution">
    <text evidence="8">The sequence shown here is derived from an EMBL/GenBank/DDBJ whole genome shotgun (WGS) entry which is preliminary data.</text>
</comment>
<sequence>MNNSKSQQQNDTKKETNSSAIEEQQKQKHMQLLHQYNDLKDATGIVLGALAQMKELPVKEMYKLYNLPNDE</sequence>
<dbReference type="AlphaFoldDB" id="A0AAD4K065"/>
<evidence type="ECO:0000313" key="9">
    <source>
        <dbReference type="Proteomes" id="UP001200034"/>
    </source>
</evidence>
<evidence type="ECO:0000313" key="8">
    <source>
        <dbReference type="EMBL" id="KAH8371148.1"/>
    </source>
</evidence>
<proteinExistence type="inferred from homology"/>
<evidence type="ECO:0000256" key="2">
    <source>
        <dbReference type="ARBA" id="ARBA00019825"/>
    </source>
</evidence>
<feature type="compositionally biased region" description="Polar residues" evidence="7">
    <location>
        <begin position="1"/>
        <end position="10"/>
    </location>
</feature>
<dbReference type="GO" id="GO:0000724">
    <property type="term" value="P:double-strand break repair via homologous recombination"/>
    <property type="evidence" value="ECO:0007669"/>
    <property type="project" value="TreeGrafter"/>
</dbReference>
<evidence type="ECO:0000256" key="5">
    <source>
        <dbReference type="ARBA" id="ARBA00025380"/>
    </source>
</evidence>
<evidence type="ECO:0000256" key="3">
    <source>
        <dbReference type="ARBA" id="ARBA00022763"/>
    </source>
</evidence>
<accession>A0AAD4K065</accession>
<dbReference type="Pfam" id="PF07061">
    <property type="entry name" value="Swi5"/>
    <property type="match status" value="1"/>
</dbReference>
<protein>
    <recommendedName>
        <fullName evidence="2">DNA repair protein SWI5 homolog</fullName>
    </recommendedName>
    <alternativeName>
        <fullName evidence="6">Protein SAE3 homolog</fullName>
    </alternativeName>
</protein>
<keyword evidence="9" id="KW-1185">Reference proteome</keyword>
<dbReference type="EMBL" id="JAJJHW010002585">
    <property type="protein sequence ID" value="KAH8371148.1"/>
    <property type="molecule type" value="Genomic_DNA"/>
</dbReference>
<keyword evidence="4" id="KW-0234">DNA repair</keyword>
<evidence type="ECO:0000256" key="1">
    <source>
        <dbReference type="ARBA" id="ARBA00008060"/>
    </source>
</evidence>
<dbReference type="GO" id="GO:0034974">
    <property type="term" value="C:Swi5-Swi2 complex"/>
    <property type="evidence" value="ECO:0007669"/>
    <property type="project" value="TreeGrafter"/>
</dbReference>
<evidence type="ECO:0000256" key="4">
    <source>
        <dbReference type="ARBA" id="ARBA00023204"/>
    </source>
</evidence>
<comment type="function">
    <text evidence="5">Component of the swi5-sfr1 complex, a complex required for double-strand break repair via homologous recombination.</text>
</comment>
<comment type="similarity">
    <text evidence="1">Belongs to the SWI5/SAE3 family.</text>
</comment>
<dbReference type="PANTHER" id="PTHR28529">
    <property type="entry name" value="DNA REPAIR PROTEIN SWI5 HOMOLOG"/>
    <property type="match status" value="1"/>
</dbReference>
<organism evidence="8 9">
    <name type="scientific">Drosophila rubida</name>
    <dbReference type="NCBI Taxonomy" id="30044"/>
    <lineage>
        <taxon>Eukaryota</taxon>
        <taxon>Metazoa</taxon>
        <taxon>Ecdysozoa</taxon>
        <taxon>Arthropoda</taxon>
        <taxon>Hexapoda</taxon>
        <taxon>Insecta</taxon>
        <taxon>Pterygota</taxon>
        <taxon>Neoptera</taxon>
        <taxon>Endopterygota</taxon>
        <taxon>Diptera</taxon>
        <taxon>Brachycera</taxon>
        <taxon>Muscomorpha</taxon>
        <taxon>Ephydroidea</taxon>
        <taxon>Drosophilidae</taxon>
        <taxon>Drosophila</taxon>
    </lineage>
</organism>
<dbReference type="Gene3D" id="1.20.5.170">
    <property type="match status" value="1"/>
</dbReference>
<dbReference type="GO" id="GO:0032798">
    <property type="term" value="C:Swi5-Sfr1 complex"/>
    <property type="evidence" value="ECO:0007669"/>
    <property type="project" value="TreeGrafter"/>
</dbReference>
<evidence type="ECO:0000256" key="6">
    <source>
        <dbReference type="ARBA" id="ARBA00030081"/>
    </source>
</evidence>
<dbReference type="InterPro" id="IPR010760">
    <property type="entry name" value="DNA-repair_Swi5"/>
</dbReference>
<keyword evidence="3" id="KW-0227">DNA damage</keyword>
<dbReference type="Proteomes" id="UP001200034">
    <property type="component" value="Unassembled WGS sequence"/>
</dbReference>
<evidence type="ECO:0000256" key="7">
    <source>
        <dbReference type="SAM" id="MobiDB-lite"/>
    </source>
</evidence>
<dbReference type="PANTHER" id="PTHR28529:SF2">
    <property type="entry name" value="DNA REPAIR PROTEIN SWI5 HOMOLOG"/>
    <property type="match status" value="1"/>
</dbReference>
<gene>
    <name evidence="8" type="ORF">KR093_006321</name>
</gene>